<comment type="caution">
    <text evidence="3">The sequence shown here is derived from an EMBL/GenBank/DDBJ whole genome shotgun (WGS) entry which is preliminary data.</text>
</comment>
<dbReference type="Gene3D" id="3.30.70.100">
    <property type="match status" value="1"/>
</dbReference>
<dbReference type="CDD" id="cd00371">
    <property type="entry name" value="HMA"/>
    <property type="match status" value="1"/>
</dbReference>
<keyword evidence="1" id="KW-0479">Metal-binding</keyword>
<name>H3NJ63_9LACT</name>
<dbReference type="FunFam" id="3.30.70.100:FF:000001">
    <property type="entry name" value="ATPase copper transporting beta"/>
    <property type="match status" value="1"/>
</dbReference>
<dbReference type="InterPro" id="IPR036163">
    <property type="entry name" value="HMA_dom_sf"/>
</dbReference>
<dbReference type="GO" id="GO:0046872">
    <property type="term" value="F:metal ion binding"/>
    <property type="evidence" value="ECO:0007669"/>
    <property type="project" value="UniProtKB-KW"/>
</dbReference>
<dbReference type="STRING" id="883113.HMPREF9708_00902"/>
<dbReference type="RefSeq" id="WP_006309023.1">
    <property type="nucleotide sequence ID" value="NZ_JH601133.1"/>
</dbReference>
<dbReference type="SUPFAM" id="SSF55008">
    <property type="entry name" value="HMA, heavy metal-associated domain"/>
    <property type="match status" value="1"/>
</dbReference>
<dbReference type="AlphaFoldDB" id="H3NJ63"/>
<accession>H3NJ63</accession>
<organism evidence="3 4">
    <name type="scientific">Facklamia languida CCUG 37842</name>
    <dbReference type="NCBI Taxonomy" id="883113"/>
    <lineage>
        <taxon>Bacteria</taxon>
        <taxon>Bacillati</taxon>
        <taxon>Bacillota</taxon>
        <taxon>Bacilli</taxon>
        <taxon>Lactobacillales</taxon>
        <taxon>Aerococcaceae</taxon>
        <taxon>Facklamia</taxon>
    </lineage>
</organism>
<dbReference type="InterPro" id="IPR017969">
    <property type="entry name" value="Heavy-metal-associated_CS"/>
</dbReference>
<dbReference type="InterPro" id="IPR006121">
    <property type="entry name" value="HMA_dom"/>
</dbReference>
<dbReference type="Pfam" id="PF00403">
    <property type="entry name" value="HMA"/>
    <property type="match status" value="1"/>
</dbReference>
<sequence>MKTQTLNVENMKCMGCAQTVKDRLQDLEGVQAVHVDLNTHTAQITYDLDSLTLEALNASLQGTPYKVSEA</sequence>
<dbReference type="Proteomes" id="UP000006190">
    <property type="component" value="Unassembled WGS sequence"/>
</dbReference>
<evidence type="ECO:0000313" key="4">
    <source>
        <dbReference type="Proteomes" id="UP000006190"/>
    </source>
</evidence>
<dbReference type="PATRIC" id="fig|883113.3.peg.897"/>
<evidence type="ECO:0000313" key="3">
    <source>
        <dbReference type="EMBL" id="EHR37144.1"/>
    </source>
</evidence>
<evidence type="ECO:0000256" key="1">
    <source>
        <dbReference type="ARBA" id="ARBA00022723"/>
    </source>
</evidence>
<feature type="domain" description="HMA" evidence="2">
    <location>
        <begin position="2"/>
        <end position="68"/>
    </location>
</feature>
<proteinExistence type="predicted"/>
<evidence type="ECO:0000259" key="2">
    <source>
        <dbReference type="PROSITE" id="PS50846"/>
    </source>
</evidence>
<reference evidence="3 4" key="1">
    <citation type="submission" date="2012-01" db="EMBL/GenBank/DDBJ databases">
        <title>The Genome Sequence of Facklamia languida CCUG 37842.</title>
        <authorList>
            <consortium name="The Broad Institute Genome Sequencing Platform"/>
            <person name="Earl A."/>
            <person name="Ward D."/>
            <person name="Feldgarden M."/>
            <person name="Gevers D."/>
            <person name="Huys G."/>
            <person name="Young S.K."/>
            <person name="Zeng Q."/>
            <person name="Gargeya S."/>
            <person name="Fitzgerald M."/>
            <person name="Haas B."/>
            <person name="Abouelleil A."/>
            <person name="Alvarado L."/>
            <person name="Arachchi H.M."/>
            <person name="Berlin A."/>
            <person name="Chapman S.B."/>
            <person name="Gearin G."/>
            <person name="Goldberg J."/>
            <person name="Griggs A."/>
            <person name="Gujja S."/>
            <person name="Hansen M."/>
            <person name="Heiman D."/>
            <person name="Howarth C."/>
            <person name="Larimer J."/>
            <person name="Lui A."/>
            <person name="MacDonald P.J.P."/>
            <person name="McCowen C."/>
            <person name="Montmayeur A."/>
            <person name="Murphy C."/>
            <person name="Neiman D."/>
            <person name="Pearson M."/>
            <person name="Priest M."/>
            <person name="Roberts A."/>
            <person name="Saif S."/>
            <person name="Shea T."/>
            <person name="Sisk P."/>
            <person name="Stolte C."/>
            <person name="Sykes S."/>
            <person name="Wortman J."/>
            <person name="Nusbaum C."/>
            <person name="Birren B."/>
        </authorList>
    </citation>
    <scope>NUCLEOTIDE SEQUENCE [LARGE SCALE GENOMIC DNA]</scope>
    <source>
        <strain evidence="3 4">CCUG 37842</strain>
    </source>
</reference>
<dbReference type="HOGENOM" id="CLU_134973_6_1_9"/>
<dbReference type="EMBL" id="AGEG01000010">
    <property type="protein sequence ID" value="EHR37144.1"/>
    <property type="molecule type" value="Genomic_DNA"/>
</dbReference>
<protein>
    <recommendedName>
        <fullName evidence="2">HMA domain-containing protein</fullName>
    </recommendedName>
</protein>
<keyword evidence="4" id="KW-1185">Reference proteome</keyword>
<dbReference type="PROSITE" id="PS01047">
    <property type="entry name" value="HMA_1"/>
    <property type="match status" value="1"/>
</dbReference>
<dbReference type="PROSITE" id="PS50846">
    <property type="entry name" value="HMA_2"/>
    <property type="match status" value="1"/>
</dbReference>
<gene>
    <name evidence="3" type="ORF">HMPREF9708_00902</name>
</gene>